<dbReference type="Gene3D" id="1.10.10.10">
    <property type="entry name" value="Winged helix-like DNA-binding domain superfamily/Winged helix DNA-binding domain"/>
    <property type="match status" value="1"/>
</dbReference>
<protein>
    <submittedName>
        <fullName evidence="5">DNA-binding transcriptional regulator, MarR family</fullName>
    </submittedName>
</protein>
<proteinExistence type="predicted"/>
<keyword evidence="3" id="KW-0804">Transcription</keyword>
<dbReference type="InterPro" id="IPR000835">
    <property type="entry name" value="HTH_MarR-typ"/>
</dbReference>
<dbReference type="PRINTS" id="PR00598">
    <property type="entry name" value="HTHMARR"/>
</dbReference>
<dbReference type="RefSeq" id="WP_072907721.1">
    <property type="nucleotide sequence ID" value="NZ_FRAI01000017.1"/>
</dbReference>
<dbReference type="SUPFAM" id="SSF46785">
    <property type="entry name" value="Winged helix' DNA-binding domain"/>
    <property type="match status" value="1"/>
</dbReference>
<dbReference type="GO" id="GO:0003700">
    <property type="term" value="F:DNA-binding transcription factor activity"/>
    <property type="evidence" value="ECO:0007669"/>
    <property type="project" value="InterPro"/>
</dbReference>
<dbReference type="SMART" id="SM00347">
    <property type="entry name" value="HTH_MARR"/>
    <property type="match status" value="1"/>
</dbReference>
<dbReference type="PANTHER" id="PTHR42756">
    <property type="entry name" value="TRANSCRIPTIONAL REGULATOR, MARR"/>
    <property type="match status" value="1"/>
</dbReference>
<dbReference type="PANTHER" id="PTHR42756:SF1">
    <property type="entry name" value="TRANSCRIPTIONAL REPRESSOR OF EMRAB OPERON"/>
    <property type="match status" value="1"/>
</dbReference>
<name>A0A1M6PXH7_9FIRM</name>
<dbReference type="PROSITE" id="PS50995">
    <property type="entry name" value="HTH_MARR_2"/>
    <property type="match status" value="1"/>
</dbReference>
<evidence type="ECO:0000256" key="1">
    <source>
        <dbReference type="ARBA" id="ARBA00023015"/>
    </source>
</evidence>
<dbReference type="Proteomes" id="UP000243547">
    <property type="component" value="Unassembled WGS sequence"/>
</dbReference>
<dbReference type="OrthoDB" id="163346at2"/>
<evidence type="ECO:0000256" key="2">
    <source>
        <dbReference type="ARBA" id="ARBA00023125"/>
    </source>
</evidence>
<keyword evidence="1" id="KW-0805">Transcription regulation</keyword>
<accession>A0A1M6PXH7</accession>
<keyword evidence="6" id="KW-1185">Reference proteome</keyword>
<evidence type="ECO:0000313" key="6">
    <source>
        <dbReference type="Proteomes" id="UP000243547"/>
    </source>
</evidence>
<evidence type="ECO:0000313" key="5">
    <source>
        <dbReference type="EMBL" id="SHK12630.1"/>
    </source>
</evidence>
<reference evidence="6" key="1">
    <citation type="submission" date="2016-11" db="EMBL/GenBank/DDBJ databases">
        <authorList>
            <person name="Varghese N."/>
            <person name="Submissions S."/>
        </authorList>
    </citation>
    <scope>NUCLEOTIDE SEQUENCE [LARGE SCALE GENOMIC DNA]</scope>
    <source>
        <strain evidence="6">DSM 14826</strain>
    </source>
</reference>
<dbReference type="InterPro" id="IPR036390">
    <property type="entry name" value="WH_DNA-bd_sf"/>
</dbReference>
<dbReference type="PROSITE" id="PS01117">
    <property type="entry name" value="HTH_MARR_1"/>
    <property type="match status" value="1"/>
</dbReference>
<organism evidence="5 6">
    <name type="scientific">Anaerobranca californiensis DSM 14826</name>
    <dbReference type="NCBI Taxonomy" id="1120989"/>
    <lineage>
        <taxon>Bacteria</taxon>
        <taxon>Bacillati</taxon>
        <taxon>Bacillota</taxon>
        <taxon>Clostridia</taxon>
        <taxon>Eubacteriales</taxon>
        <taxon>Proteinivoracaceae</taxon>
        <taxon>Anaerobranca</taxon>
    </lineage>
</organism>
<dbReference type="STRING" id="1120989.SAMN02745227_01584"/>
<gene>
    <name evidence="5" type="ORF">SAMN02745227_01584</name>
</gene>
<sequence>MPDKELAQQLFHFLIKTKKFAKKKFVLPPQCPLTETQFKTLIILKKNPHITLGGLSAELNVSSSSLSIMLNKLVEDGWVERIYTKTDRRLTFFKLTPKGEHFVKTLIEEKIEGLRNDLKILSEKEKKELISSLETLEKIFAKL</sequence>
<dbReference type="GO" id="GO:0003677">
    <property type="term" value="F:DNA binding"/>
    <property type="evidence" value="ECO:0007669"/>
    <property type="project" value="UniProtKB-KW"/>
</dbReference>
<dbReference type="InterPro" id="IPR036388">
    <property type="entry name" value="WH-like_DNA-bd_sf"/>
</dbReference>
<dbReference type="EMBL" id="FRAI01000017">
    <property type="protein sequence ID" value="SHK12630.1"/>
    <property type="molecule type" value="Genomic_DNA"/>
</dbReference>
<dbReference type="AlphaFoldDB" id="A0A1M6PXH7"/>
<evidence type="ECO:0000256" key="3">
    <source>
        <dbReference type="ARBA" id="ARBA00023163"/>
    </source>
</evidence>
<keyword evidence="2 5" id="KW-0238">DNA-binding</keyword>
<evidence type="ECO:0000259" key="4">
    <source>
        <dbReference type="PROSITE" id="PS50995"/>
    </source>
</evidence>
<dbReference type="Pfam" id="PF01047">
    <property type="entry name" value="MarR"/>
    <property type="match status" value="1"/>
</dbReference>
<feature type="domain" description="HTH marR-type" evidence="4">
    <location>
        <begin position="3"/>
        <end position="138"/>
    </location>
</feature>
<dbReference type="InterPro" id="IPR023187">
    <property type="entry name" value="Tscrpt_reg_MarR-type_CS"/>
</dbReference>